<comment type="caution">
    <text evidence="1">The sequence shown here is derived from an EMBL/GenBank/DDBJ whole genome shotgun (WGS) entry which is preliminary data.</text>
</comment>
<reference evidence="1 2" key="1">
    <citation type="submission" date="2018-02" db="EMBL/GenBank/DDBJ databases">
        <authorList>
            <person name="Machado R.A."/>
        </authorList>
    </citation>
    <scope>NUCLEOTIDE SEQUENCE [LARGE SCALE GENOMIC DNA]</scope>
    <source>
        <strain evidence="1 2">T327</strain>
    </source>
</reference>
<proteinExistence type="predicted"/>
<name>A0ABX0GM59_9GAMM</name>
<dbReference type="Proteomes" id="UP000697802">
    <property type="component" value="Unassembled WGS sequence"/>
</dbReference>
<organism evidence="1 2">
    <name type="scientific">Photorhabdus tasmaniensis</name>
    <dbReference type="NCBI Taxonomy" id="1004159"/>
    <lineage>
        <taxon>Bacteria</taxon>
        <taxon>Pseudomonadati</taxon>
        <taxon>Pseudomonadota</taxon>
        <taxon>Gammaproteobacteria</taxon>
        <taxon>Enterobacterales</taxon>
        <taxon>Morganellaceae</taxon>
        <taxon>Photorhabdus</taxon>
    </lineage>
</organism>
<protein>
    <submittedName>
        <fullName evidence="1">Uncharacterized protein</fullName>
    </submittedName>
</protein>
<gene>
    <name evidence="1" type="ORF">C5471_22610</name>
</gene>
<evidence type="ECO:0000313" key="1">
    <source>
        <dbReference type="EMBL" id="NHB90333.1"/>
    </source>
</evidence>
<dbReference type="EMBL" id="PUJU01000094">
    <property type="protein sequence ID" value="NHB90333.1"/>
    <property type="molecule type" value="Genomic_DNA"/>
</dbReference>
<keyword evidence="2" id="KW-1185">Reference proteome</keyword>
<sequence length="82" mass="9680">MKFVNWGGRSKVVTYFGIEMSVPSWAKYIAADVDGDVYCYRNQPRNDNRWWDVQGDGSVYWLKICKVEFENDECWSDSLVRV</sequence>
<dbReference type="RefSeq" id="WP_133812549.1">
    <property type="nucleotide sequence ID" value="NZ_CAWPIF010000094.1"/>
</dbReference>
<evidence type="ECO:0000313" key="2">
    <source>
        <dbReference type="Proteomes" id="UP000697802"/>
    </source>
</evidence>
<accession>A0ABX0GM59</accession>